<evidence type="ECO:0000313" key="3">
    <source>
        <dbReference type="Proteomes" id="UP001165063"/>
    </source>
</evidence>
<sequence>MSFDDKAPSYLSNSDIAKSVATTAQVIVNSTSTRNINSALMSNDTYQQTFKKTMNTEKTKELIKEHKENPRKFLFLTRKNKHDKDRKKKKKDFAVLSQEMLDDIPASPEPQSPKDGQEGGDGLTALEKTTTNFSLFQGFNAILPEVDENLERFKKDPSNTKLLTLDGDNIKKNPLPGNLTAEKIKISQSPKHLNHYKSEINYKLDLIEIRKELS</sequence>
<gene>
    <name evidence="2" type="ORF">Amon01_000349200</name>
</gene>
<dbReference type="EMBL" id="BSXU01001475">
    <property type="protein sequence ID" value="GMG27839.1"/>
    <property type="molecule type" value="Genomic_DNA"/>
</dbReference>
<organism evidence="2 3">
    <name type="scientific">Ambrosiozyma monospora</name>
    <name type="common">Yeast</name>
    <name type="synonym">Endomycopsis monosporus</name>
    <dbReference type="NCBI Taxonomy" id="43982"/>
    <lineage>
        <taxon>Eukaryota</taxon>
        <taxon>Fungi</taxon>
        <taxon>Dikarya</taxon>
        <taxon>Ascomycota</taxon>
        <taxon>Saccharomycotina</taxon>
        <taxon>Pichiomycetes</taxon>
        <taxon>Pichiales</taxon>
        <taxon>Pichiaceae</taxon>
        <taxon>Ambrosiozyma</taxon>
    </lineage>
</organism>
<accession>A0A9W6YXH2</accession>
<feature type="region of interest" description="Disordered" evidence="1">
    <location>
        <begin position="100"/>
        <end position="124"/>
    </location>
</feature>
<dbReference type="AlphaFoldDB" id="A0A9W6YXH2"/>
<protein>
    <submittedName>
        <fullName evidence="2">Unnamed protein product</fullName>
    </submittedName>
</protein>
<evidence type="ECO:0000313" key="2">
    <source>
        <dbReference type="EMBL" id="GMG27839.1"/>
    </source>
</evidence>
<dbReference type="Proteomes" id="UP001165063">
    <property type="component" value="Unassembled WGS sequence"/>
</dbReference>
<proteinExistence type="predicted"/>
<name>A0A9W6YXH2_AMBMO</name>
<keyword evidence="3" id="KW-1185">Reference proteome</keyword>
<comment type="caution">
    <text evidence="2">The sequence shown here is derived from an EMBL/GenBank/DDBJ whole genome shotgun (WGS) entry which is preliminary data.</text>
</comment>
<dbReference type="OrthoDB" id="496at2759"/>
<reference evidence="2" key="1">
    <citation type="submission" date="2023-04" db="EMBL/GenBank/DDBJ databases">
        <title>Ambrosiozyma monospora NBRC 1965.</title>
        <authorList>
            <person name="Ichikawa N."/>
            <person name="Sato H."/>
            <person name="Tonouchi N."/>
        </authorList>
    </citation>
    <scope>NUCLEOTIDE SEQUENCE</scope>
    <source>
        <strain evidence="2">NBRC 1965</strain>
    </source>
</reference>
<dbReference type="Gene3D" id="6.10.280.220">
    <property type="match status" value="1"/>
</dbReference>
<evidence type="ECO:0000256" key="1">
    <source>
        <dbReference type="SAM" id="MobiDB-lite"/>
    </source>
</evidence>